<dbReference type="OrthoDB" id="4153866at2759"/>
<evidence type="ECO:0000256" key="2">
    <source>
        <dbReference type="SAM" id="SignalP"/>
    </source>
</evidence>
<dbReference type="InParanoid" id="A0A165AFW1"/>
<evidence type="ECO:0000256" key="1">
    <source>
        <dbReference type="ARBA" id="ARBA00008858"/>
    </source>
</evidence>
<dbReference type="GeneID" id="28899598"/>
<dbReference type="InterPro" id="IPR051236">
    <property type="entry name" value="HAT_RTT109-like"/>
</dbReference>
<dbReference type="GO" id="GO:0006629">
    <property type="term" value="P:lipid metabolic process"/>
    <property type="evidence" value="ECO:0007669"/>
    <property type="project" value="InterPro"/>
</dbReference>
<dbReference type="Proteomes" id="UP000076632">
    <property type="component" value="Unassembled WGS sequence"/>
</dbReference>
<dbReference type="EMBL" id="KV407463">
    <property type="protein sequence ID" value="KZF20408.1"/>
    <property type="molecule type" value="Genomic_DNA"/>
</dbReference>
<evidence type="ECO:0000313" key="3">
    <source>
        <dbReference type="EMBL" id="KZF20408.1"/>
    </source>
</evidence>
<proteinExistence type="inferred from homology"/>
<keyword evidence="2" id="KW-0732">Signal</keyword>
<dbReference type="SUPFAM" id="SSF51695">
    <property type="entry name" value="PLC-like phosphodiesterases"/>
    <property type="match status" value="1"/>
</dbReference>
<comment type="similarity">
    <text evidence="1">Belongs to the AIM6 family.</text>
</comment>
<keyword evidence="4" id="KW-1185">Reference proteome</keyword>
<dbReference type="STRING" id="1328760.A0A165AFW1"/>
<dbReference type="FunCoup" id="A0A165AFW1">
    <property type="interactions" value="5"/>
</dbReference>
<accession>A0A165AFW1</accession>
<dbReference type="AlphaFoldDB" id="A0A165AFW1"/>
<protein>
    <submittedName>
        <fullName evidence="3">Alkaline phosphatase</fullName>
    </submittedName>
</protein>
<dbReference type="PANTHER" id="PTHR31571">
    <property type="entry name" value="ALTERED INHERITANCE OF MITOCHONDRIA PROTEIN 6"/>
    <property type="match status" value="1"/>
</dbReference>
<dbReference type="RefSeq" id="XP_018185963.1">
    <property type="nucleotide sequence ID" value="XM_018334461.1"/>
</dbReference>
<organism evidence="3 4">
    <name type="scientific">Xylona heveae (strain CBS 132557 / TC161)</name>
    <dbReference type="NCBI Taxonomy" id="1328760"/>
    <lineage>
        <taxon>Eukaryota</taxon>
        <taxon>Fungi</taxon>
        <taxon>Dikarya</taxon>
        <taxon>Ascomycota</taxon>
        <taxon>Pezizomycotina</taxon>
        <taxon>Xylonomycetes</taxon>
        <taxon>Xylonales</taxon>
        <taxon>Xylonaceae</taxon>
        <taxon>Xylona</taxon>
    </lineage>
</organism>
<dbReference type="GO" id="GO:0008081">
    <property type="term" value="F:phosphoric diester hydrolase activity"/>
    <property type="evidence" value="ECO:0007669"/>
    <property type="project" value="InterPro"/>
</dbReference>
<dbReference type="InterPro" id="IPR017946">
    <property type="entry name" value="PLC-like_Pdiesterase_TIM-brl"/>
</dbReference>
<reference evidence="3 4" key="1">
    <citation type="journal article" date="2016" name="Fungal Biol.">
        <title>The genome of Xylona heveae provides a window into fungal endophytism.</title>
        <authorList>
            <person name="Gazis R."/>
            <person name="Kuo A."/>
            <person name="Riley R."/>
            <person name="LaButti K."/>
            <person name="Lipzen A."/>
            <person name="Lin J."/>
            <person name="Amirebrahimi M."/>
            <person name="Hesse C.N."/>
            <person name="Spatafora J.W."/>
            <person name="Henrissat B."/>
            <person name="Hainaut M."/>
            <person name="Grigoriev I.V."/>
            <person name="Hibbett D.S."/>
        </authorList>
    </citation>
    <scope>NUCLEOTIDE SEQUENCE [LARGE SCALE GENOMIC DNA]</scope>
    <source>
        <strain evidence="3 4">TC161</strain>
    </source>
</reference>
<feature type="chain" id="PRO_5007855276" evidence="2">
    <location>
        <begin position="19"/>
        <end position="318"/>
    </location>
</feature>
<dbReference type="OMA" id="QRVRFWA"/>
<gene>
    <name evidence="3" type="ORF">L228DRAFT_263058</name>
</gene>
<evidence type="ECO:0000313" key="4">
    <source>
        <dbReference type="Proteomes" id="UP000076632"/>
    </source>
</evidence>
<name>A0A165AFW1_XYLHT</name>
<feature type="signal peptide" evidence="2">
    <location>
        <begin position="1"/>
        <end position="18"/>
    </location>
</feature>
<dbReference type="PANTHER" id="PTHR31571:SF5">
    <property type="entry name" value="ALTERED INHERITANCE OF MITOCHONDRIA PROTEIN 6"/>
    <property type="match status" value="1"/>
</dbReference>
<sequence length="318" mass="34677">MKCISAVIAAGLANIVTAAPLPVLDVPAALSNILANTHQSNLYTYPTDLTRGIVPKPIHSHNDYWRDVPFYSALSVGAVSVEGDVWLYNDTLYVGHERSALTEERTLQSLYIEPILDTLTRENPVSQFVISPTKNGVYDVAGDQTLFFWVDIKTNGPTTLPYVIQALEPLRAGGWLTSVNETGITWGPVTVIGTGNTPLSHVENVTSRDYFFDANLAKLDSDQSSVTHLISPIASTDFEASIGKVAGSSLNDTQLATLRQQISDAHSKGIAVRYWNTPAWPITTRNGIWKQLIEEGVDLLNADDLAAAAGFSTQSRYW</sequence>